<dbReference type="InterPro" id="IPR050300">
    <property type="entry name" value="GDXG_lipolytic_enzyme"/>
</dbReference>
<dbReference type="STRING" id="426128.SAMN05660297_00822"/>
<dbReference type="InterPro" id="IPR029058">
    <property type="entry name" value="AB_hydrolase_fold"/>
</dbReference>
<dbReference type="OrthoDB" id="9815425at2"/>
<sequence length="313" mass="34172">MLSIRGRLISFLLRNRHLLSFSSKKKVIDWNTYEAILGFRKDVEKGAGRFGKLPEGIDVVPVSIDNLYADWILPAKVKKDKAILYFHGGGYISGTCKAHREITAKFVKESNIGALLFEYRLAPEHQFPAALDDSIAAYQWLLNQGISSSNIVFMGDSAGGGLCLAALLALRDQGSPLPAAVVALSPWTDLKCTGESYVTKAKICLSPEGTGLAFAKHYAGSNDPALPYISPLYGDLHGLPPMLIFVGGDETMRDDSIRFAEKAKQAGTDITLTVEEGLFHCYPATAPLFPEATQALRDIGIFINKHIDKEKII</sequence>
<evidence type="ECO:0000256" key="2">
    <source>
        <dbReference type="ARBA" id="ARBA00022801"/>
    </source>
</evidence>
<evidence type="ECO:0000313" key="4">
    <source>
        <dbReference type="EMBL" id="SES87798.1"/>
    </source>
</evidence>
<reference evidence="4 5" key="1">
    <citation type="submission" date="2016-10" db="EMBL/GenBank/DDBJ databases">
        <authorList>
            <person name="de Groot N.N."/>
        </authorList>
    </citation>
    <scope>NUCLEOTIDE SEQUENCE [LARGE SCALE GENOMIC DNA]</scope>
    <source>
        <strain evidence="4 5">DSM 18979</strain>
    </source>
</reference>
<dbReference type="RefSeq" id="WP_090439721.1">
    <property type="nucleotide sequence ID" value="NZ_FOHU01000002.1"/>
</dbReference>
<name>A0A1I0A3Q0_9FIRM</name>
<proteinExistence type="inferred from homology"/>
<comment type="similarity">
    <text evidence="1">Belongs to the 'GDXG' lipolytic enzyme family.</text>
</comment>
<dbReference type="PANTHER" id="PTHR48081">
    <property type="entry name" value="AB HYDROLASE SUPERFAMILY PROTEIN C4A8.06C"/>
    <property type="match status" value="1"/>
</dbReference>
<dbReference type="Gene3D" id="3.40.50.1820">
    <property type="entry name" value="alpha/beta hydrolase"/>
    <property type="match status" value="1"/>
</dbReference>
<protein>
    <submittedName>
        <fullName evidence="4">Acetyl esterase/lipase</fullName>
    </submittedName>
</protein>
<accession>A0A1I0A3Q0</accession>
<dbReference type="InterPro" id="IPR002168">
    <property type="entry name" value="Lipase_GDXG_HIS_AS"/>
</dbReference>
<dbReference type="PROSITE" id="PS01173">
    <property type="entry name" value="LIPASE_GDXG_HIS"/>
    <property type="match status" value="1"/>
</dbReference>
<gene>
    <name evidence="4" type="ORF">SAMN05660297_00822</name>
</gene>
<dbReference type="InterPro" id="IPR013094">
    <property type="entry name" value="AB_hydrolase_3"/>
</dbReference>
<dbReference type="EMBL" id="FOHU01000002">
    <property type="protein sequence ID" value="SES87798.1"/>
    <property type="molecule type" value="Genomic_DNA"/>
</dbReference>
<dbReference type="Proteomes" id="UP000199568">
    <property type="component" value="Unassembled WGS sequence"/>
</dbReference>
<feature type="domain" description="Alpha/beta hydrolase fold-3" evidence="3">
    <location>
        <begin position="83"/>
        <end position="282"/>
    </location>
</feature>
<dbReference type="Pfam" id="PF07859">
    <property type="entry name" value="Abhydrolase_3"/>
    <property type="match status" value="1"/>
</dbReference>
<dbReference type="AlphaFoldDB" id="A0A1I0A3Q0"/>
<keyword evidence="5" id="KW-1185">Reference proteome</keyword>
<evidence type="ECO:0000313" key="5">
    <source>
        <dbReference type="Proteomes" id="UP000199568"/>
    </source>
</evidence>
<dbReference type="SUPFAM" id="SSF53474">
    <property type="entry name" value="alpha/beta-Hydrolases"/>
    <property type="match status" value="1"/>
</dbReference>
<evidence type="ECO:0000259" key="3">
    <source>
        <dbReference type="Pfam" id="PF07859"/>
    </source>
</evidence>
<organism evidence="4 5">
    <name type="scientific">Natronincola peptidivorans</name>
    <dbReference type="NCBI Taxonomy" id="426128"/>
    <lineage>
        <taxon>Bacteria</taxon>
        <taxon>Bacillati</taxon>
        <taxon>Bacillota</taxon>
        <taxon>Clostridia</taxon>
        <taxon>Peptostreptococcales</taxon>
        <taxon>Natronincolaceae</taxon>
        <taxon>Natronincola</taxon>
    </lineage>
</organism>
<evidence type="ECO:0000256" key="1">
    <source>
        <dbReference type="ARBA" id="ARBA00010515"/>
    </source>
</evidence>
<dbReference type="GO" id="GO:0016787">
    <property type="term" value="F:hydrolase activity"/>
    <property type="evidence" value="ECO:0007669"/>
    <property type="project" value="UniProtKB-KW"/>
</dbReference>
<keyword evidence="2" id="KW-0378">Hydrolase</keyword>
<dbReference type="PANTHER" id="PTHR48081:SF8">
    <property type="entry name" value="ALPHA_BETA HYDROLASE FOLD-3 DOMAIN-CONTAINING PROTEIN-RELATED"/>
    <property type="match status" value="1"/>
</dbReference>